<name>A0A3S9QDQ9_MORCA</name>
<gene>
    <name evidence="1" type="ORF">EJK53_0788</name>
</gene>
<proteinExistence type="predicted"/>
<dbReference type="AlphaFoldDB" id="A0A3S9QDQ9"/>
<accession>A0A3S9QDQ9</accession>
<dbReference type="Proteomes" id="UP000280228">
    <property type="component" value="Chromosome"/>
</dbReference>
<protein>
    <submittedName>
        <fullName evidence="1">Uncharacterized protein</fullName>
    </submittedName>
</protein>
<dbReference type="EMBL" id="CP034662">
    <property type="protein sequence ID" value="AZQ92815.1"/>
    <property type="molecule type" value="Genomic_DNA"/>
</dbReference>
<reference evidence="1 2" key="1">
    <citation type="submission" date="2018-12" db="EMBL/GenBank/DDBJ databases">
        <title>Persistence of Moraxella catarrhalis in Chronic Obstructive Pulmonary Disease and Regulation of the Hag/MID Adhesin.</title>
        <authorList>
            <person name="Murphy T."/>
            <person name="Zhao X."/>
            <person name="Vyas G."/>
            <person name="Aluvathingal J."/>
            <person name="Nadendla S."/>
            <person name="Tallon L."/>
            <person name="Tettelin H."/>
        </authorList>
    </citation>
    <scope>NUCLEOTIDE SEQUENCE [LARGE SCALE GENOMIC DNA]</scope>
    <source>
        <strain evidence="1 2">46P58B1</strain>
    </source>
</reference>
<organism evidence="1 2">
    <name type="scientific">Moraxella catarrhalis</name>
    <name type="common">Branhamella catarrhalis</name>
    <dbReference type="NCBI Taxonomy" id="480"/>
    <lineage>
        <taxon>Bacteria</taxon>
        <taxon>Pseudomonadati</taxon>
        <taxon>Pseudomonadota</taxon>
        <taxon>Gammaproteobacteria</taxon>
        <taxon>Moraxellales</taxon>
        <taxon>Moraxellaceae</taxon>
        <taxon>Moraxella</taxon>
    </lineage>
</organism>
<evidence type="ECO:0000313" key="1">
    <source>
        <dbReference type="EMBL" id="AZQ92815.1"/>
    </source>
</evidence>
<sequence>MVLPVIIIAFADCVNHFNDGKCHHIVPTFITNHHKIRQNLLKSLSKCKKRQYKSLSFIFQA</sequence>
<evidence type="ECO:0000313" key="2">
    <source>
        <dbReference type="Proteomes" id="UP000280228"/>
    </source>
</evidence>